<dbReference type="GO" id="GO:0090734">
    <property type="term" value="C:site of DNA damage"/>
    <property type="evidence" value="ECO:0007669"/>
    <property type="project" value="TreeGrafter"/>
</dbReference>
<dbReference type="PANTHER" id="PTHR46569">
    <property type="entry name" value="E3 UBIQUITIN-PROTEIN LIGASE TRAIP"/>
    <property type="match status" value="1"/>
</dbReference>
<accession>A0A183HAQ2</accession>
<dbReference type="GO" id="GO:0061630">
    <property type="term" value="F:ubiquitin protein ligase activity"/>
    <property type="evidence" value="ECO:0007669"/>
    <property type="project" value="TreeGrafter"/>
</dbReference>
<dbReference type="Gene3D" id="3.30.40.10">
    <property type="entry name" value="Zinc/RING finger domain, C3HC4 (zinc finger)"/>
    <property type="match status" value="1"/>
</dbReference>
<dbReference type="WBParaSite" id="OFLC_0000456301-mRNA-1">
    <property type="protein sequence ID" value="OFLC_0000456301-mRNA-1"/>
    <property type="gene ID" value="OFLC_0000456301"/>
</dbReference>
<evidence type="ECO:0000259" key="5">
    <source>
        <dbReference type="PROSITE" id="PS50089"/>
    </source>
</evidence>
<feature type="domain" description="RING-type" evidence="5">
    <location>
        <begin position="7"/>
        <end position="47"/>
    </location>
</feature>
<dbReference type="InterPro" id="IPR001841">
    <property type="entry name" value="Znf_RING"/>
</dbReference>
<keyword evidence="7" id="KW-1185">Reference proteome</keyword>
<evidence type="ECO:0000256" key="3">
    <source>
        <dbReference type="PROSITE-ProRule" id="PRU00175"/>
    </source>
</evidence>
<dbReference type="InterPro" id="IPR013083">
    <property type="entry name" value="Znf_RING/FYVE/PHD"/>
</dbReference>
<proteinExistence type="predicted"/>
<dbReference type="SMART" id="SM00184">
    <property type="entry name" value="RING"/>
    <property type="match status" value="1"/>
</dbReference>
<dbReference type="GO" id="GO:0005634">
    <property type="term" value="C:nucleus"/>
    <property type="evidence" value="ECO:0007669"/>
    <property type="project" value="TreeGrafter"/>
</dbReference>
<dbReference type="STRING" id="387005.A0A183HAQ2"/>
<evidence type="ECO:0000256" key="2">
    <source>
        <dbReference type="ARBA" id="ARBA00022833"/>
    </source>
</evidence>
<reference evidence="8" key="1">
    <citation type="submission" date="2016-06" db="UniProtKB">
        <authorList>
            <consortium name="WormBaseParasite"/>
        </authorList>
    </citation>
    <scope>IDENTIFICATION</scope>
</reference>
<evidence type="ECO:0000256" key="1">
    <source>
        <dbReference type="ARBA" id="ARBA00022771"/>
    </source>
</evidence>
<evidence type="ECO:0000256" key="4">
    <source>
        <dbReference type="SAM" id="Coils"/>
    </source>
</evidence>
<dbReference type="EMBL" id="UZAJ01003521">
    <property type="protein sequence ID" value="VDO40351.1"/>
    <property type="molecule type" value="Genomic_DNA"/>
</dbReference>
<keyword evidence="4" id="KW-0175">Coiled coil</keyword>
<evidence type="ECO:0000313" key="8">
    <source>
        <dbReference type="WBParaSite" id="OFLC_0000456301-mRNA-1"/>
    </source>
</evidence>
<dbReference type="AlphaFoldDB" id="A0A183HAQ2"/>
<feature type="coiled-coil region" evidence="4">
    <location>
        <begin position="74"/>
        <end position="101"/>
    </location>
</feature>
<dbReference type="PROSITE" id="PS50089">
    <property type="entry name" value="ZF_RING_2"/>
    <property type="match status" value="1"/>
</dbReference>
<gene>
    <name evidence="6" type="ORF">OFLC_LOCUS4565</name>
</gene>
<dbReference type="Proteomes" id="UP000267606">
    <property type="component" value="Unassembled WGS sequence"/>
</dbReference>
<keyword evidence="2" id="KW-0862">Zinc</keyword>
<dbReference type="GO" id="GO:0008270">
    <property type="term" value="F:zinc ion binding"/>
    <property type="evidence" value="ECO:0007669"/>
    <property type="project" value="UniProtKB-KW"/>
</dbReference>
<evidence type="ECO:0000313" key="7">
    <source>
        <dbReference type="Proteomes" id="UP000267606"/>
    </source>
</evidence>
<keyword evidence="1 3" id="KW-0863">Zinc-finger</keyword>
<feature type="coiled-coil region" evidence="4">
    <location>
        <begin position="127"/>
        <end position="157"/>
    </location>
</feature>
<dbReference type="GO" id="GO:0016567">
    <property type="term" value="P:protein ubiquitination"/>
    <property type="evidence" value="ECO:0007669"/>
    <property type="project" value="TreeGrafter"/>
</dbReference>
<dbReference type="SUPFAM" id="SSF57850">
    <property type="entry name" value="RING/U-box"/>
    <property type="match status" value="1"/>
</dbReference>
<dbReference type="GO" id="GO:0031297">
    <property type="term" value="P:replication fork processing"/>
    <property type="evidence" value="ECO:0007669"/>
    <property type="project" value="TreeGrafter"/>
</dbReference>
<dbReference type="PANTHER" id="PTHR46569:SF1">
    <property type="entry name" value="E3 UBIQUITIN-PROTEIN LIGASE RFWD3-RELATED"/>
    <property type="match status" value="1"/>
</dbReference>
<protein>
    <submittedName>
        <fullName evidence="8">RING-type domain-containing protein</fullName>
    </submittedName>
</protein>
<dbReference type="InterPro" id="IPR052639">
    <property type="entry name" value="TRAIP_ubiq-protein_ligase"/>
</dbReference>
<organism evidence="8">
    <name type="scientific">Onchocerca flexuosa</name>
    <dbReference type="NCBI Taxonomy" id="387005"/>
    <lineage>
        <taxon>Eukaryota</taxon>
        <taxon>Metazoa</taxon>
        <taxon>Ecdysozoa</taxon>
        <taxon>Nematoda</taxon>
        <taxon>Chromadorea</taxon>
        <taxon>Rhabditida</taxon>
        <taxon>Spirurina</taxon>
        <taxon>Spiruromorpha</taxon>
        <taxon>Filarioidea</taxon>
        <taxon>Onchocercidae</taxon>
        <taxon>Onchocerca</taxon>
    </lineage>
</organism>
<evidence type="ECO:0000313" key="6">
    <source>
        <dbReference type="EMBL" id="VDO40351.1"/>
    </source>
</evidence>
<keyword evidence="1 3" id="KW-0479">Metal-binding</keyword>
<name>A0A183HAQ2_9BILA</name>
<dbReference type="Pfam" id="PF13639">
    <property type="entry name" value="zf-RING_2"/>
    <property type="match status" value="1"/>
</dbReference>
<sequence length="159" mass="18403">MIPRLQCPICLDALALNESSATCCGHTFHQSCILRWLKNYETCPVCRKEITTLIQQLFFQMEENENFNSVGTDLFKMHNELQNALKHLQEVEQAAAKAKDEANFFLTANLLLKDQVTNLEMISRLNVQQINNLKSKLAQQMNKEKELEEYKKRLQAAEL</sequence>
<reference evidence="6 7" key="2">
    <citation type="submission" date="2018-11" db="EMBL/GenBank/DDBJ databases">
        <authorList>
            <consortium name="Pathogen Informatics"/>
        </authorList>
    </citation>
    <scope>NUCLEOTIDE SEQUENCE [LARGE SCALE GENOMIC DNA]</scope>
</reference>